<sequence>MMSPAVIVLLLLAGLSESAGRILPLLARRAAVSRVGVPQPLVFGLLLTGAVVDCAVFALWPLAASALAEHIAGAPGTALAWTPVLVAPLVLAAVIAFPLIGPLLHALLILGVGASLVAPLATTTGLAWWPAAACVAGAGLGLAAVVDLFRRLVARITAGVALEVPA</sequence>
<evidence type="ECO:0000313" key="2">
    <source>
        <dbReference type="EMBL" id="GHH77388.1"/>
    </source>
</evidence>
<keyword evidence="1" id="KW-0812">Transmembrane</keyword>
<keyword evidence="3" id="KW-1185">Reference proteome</keyword>
<evidence type="ECO:0000313" key="3">
    <source>
        <dbReference type="Proteomes" id="UP000627369"/>
    </source>
</evidence>
<accession>A0A919G4I8</accession>
<dbReference type="EMBL" id="BNAS01000006">
    <property type="protein sequence ID" value="GHH77388.1"/>
    <property type="molecule type" value="Genomic_DNA"/>
</dbReference>
<dbReference type="Proteomes" id="UP000627369">
    <property type="component" value="Unassembled WGS sequence"/>
</dbReference>
<keyword evidence="1" id="KW-0472">Membrane</keyword>
<reference evidence="2" key="2">
    <citation type="submission" date="2020-09" db="EMBL/GenBank/DDBJ databases">
        <authorList>
            <person name="Sun Q."/>
            <person name="Zhou Y."/>
        </authorList>
    </citation>
    <scope>NUCLEOTIDE SEQUENCE</scope>
    <source>
        <strain evidence="2">CGMCC 4.7398</strain>
    </source>
</reference>
<proteinExistence type="predicted"/>
<name>A0A919G4I8_9MICO</name>
<protein>
    <recommendedName>
        <fullName evidence="4">Integral membrane protein</fullName>
    </recommendedName>
</protein>
<dbReference type="AlphaFoldDB" id="A0A919G4I8"/>
<feature type="transmembrane region" description="Helical" evidence="1">
    <location>
        <begin position="84"/>
        <end position="114"/>
    </location>
</feature>
<organism evidence="2 3">
    <name type="scientific">Promicromonospora soli</name>
    <dbReference type="NCBI Taxonomy" id="2035533"/>
    <lineage>
        <taxon>Bacteria</taxon>
        <taxon>Bacillati</taxon>
        <taxon>Actinomycetota</taxon>
        <taxon>Actinomycetes</taxon>
        <taxon>Micrococcales</taxon>
        <taxon>Promicromonosporaceae</taxon>
        <taxon>Promicromonospora</taxon>
    </lineage>
</organism>
<comment type="caution">
    <text evidence="2">The sequence shown here is derived from an EMBL/GenBank/DDBJ whole genome shotgun (WGS) entry which is preliminary data.</text>
</comment>
<reference evidence="2" key="1">
    <citation type="journal article" date="2014" name="Int. J. Syst. Evol. Microbiol.">
        <title>Complete genome sequence of Corynebacterium casei LMG S-19264T (=DSM 44701T), isolated from a smear-ripened cheese.</title>
        <authorList>
            <consortium name="US DOE Joint Genome Institute (JGI-PGF)"/>
            <person name="Walter F."/>
            <person name="Albersmeier A."/>
            <person name="Kalinowski J."/>
            <person name="Ruckert C."/>
        </authorList>
    </citation>
    <scope>NUCLEOTIDE SEQUENCE</scope>
    <source>
        <strain evidence="2">CGMCC 4.7398</strain>
    </source>
</reference>
<keyword evidence="1" id="KW-1133">Transmembrane helix</keyword>
<evidence type="ECO:0000256" key="1">
    <source>
        <dbReference type="SAM" id="Phobius"/>
    </source>
</evidence>
<dbReference type="RefSeq" id="WP_229872592.1">
    <property type="nucleotide sequence ID" value="NZ_BNAS01000006.1"/>
</dbReference>
<gene>
    <name evidence="2" type="ORF">GCM10017772_38280</name>
</gene>
<feature type="transmembrane region" description="Helical" evidence="1">
    <location>
        <begin position="126"/>
        <end position="146"/>
    </location>
</feature>
<evidence type="ECO:0008006" key="4">
    <source>
        <dbReference type="Google" id="ProtNLM"/>
    </source>
</evidence>
<feature type="transmembrane region" description="Helical" evidence="1">
    <location>
        <begin position="42"/>
        <end position="63"/>
    </location>
</feature>